<dbReference type="Proteomes" id="UP000006443">
    <property type="component" value="Unassembled WGS sequence"/>
</dbReference>
<gene>
    <name evidence="1" type="ORF">DealDRAFT_2981</name>
</gene>
<accession>C0GKH2</accession>
<proteinExistence type="predicted"/>
<evidence type="ECO:0000313" key="2">
    <source>
        <dbReference type="Proteomes" id="UP000006443"/>
    </source>
</evidence>
<dbReference type="EMBL" id="ACJM01000024">
    <property type="protein sequence ID" value="EEG76139.1"/>
    <property type="molecule type" value="Genomic_DNA"/>
</dbReference>
<dbReference type="CDD" id="cd20698">
    <property type="entry name" value="CdiI_Kp-like"/>
    <property type="match status" value="1"/>
</dbReference>
<dbReference type="STRING" id="555088.DealDRAFT_2981"/>
<organism evidence="1 2">
    <name type="scientific">Dethiobacter alkaliphilus AHT 1</name>
    <dbReference type="NCBI Taxonomy" id="555088"/>
    <lineage>
        <taxon>Bacteria</taxon>
        <taxon>Bacillati</taxon>
        <taxon>Bacillota</taxon>
        <taxon>Dethiobacteria</taxon>
        <taxon>Dethiobacterales</taxon>
        <taxon>Dethiobacteraceae</taxon>
        <taxon>Dethiobacter</taxon>
    </lineage>
</organism>
<name>C0GKH2_DETAL</name>
<dbReference type="eggNOG" id="ENOG503347H">
    <property type="taxonomic scope" value="Bacteria"/>
</dbReference>
<protein>
    <submittedName>
        <fullName evidence="1">Uncharacterized protein</fullName>
    </submittedName>
</protein>
<dbReference type="AlphaFoldDB" id="C0GKH2"/>
<sequence>MFIQYDEYELLELFESEPILIAEKEAGMFIYSLSNALGFKLVMSLSVYENQCNVSLSYVDDIIFDIQLSNVKSMKSDGKQIRINRKENKIDVIIGFKPNFSLRIDNI</sequence>
<keyword evidence="2" id="KW-1185">Reference proteome</keyword>
<evidence type="ECO:0000313" key="1">
    <source>
        <dbReference type="EMBL" id="EEG76139.1"/>
    </source>
</evidence>
<comment type="caution">
    <text evidence="1">The sequence shown here is derived from an EMBL/GenBank/DDBJ whole genome shotgun (WGS) entry which is preliminary data.</text>
</comment>
<reference evidence="1 2" key="1">
    <citation type="submission" date="2009-02" db="EMBL/GenBank/DDBJ databases">
        <title>Sequencing of the draft genome and assembly of Dethiobacter alkaliphilus AHT 1.</title>
        <authorList>
            <consortium name="US DOE Joint Genome Institute (JGI-PGF)"/>
            <person name="Lucas S."/>
            <person name="Copeland A."/>
            <person name="Lapidus A."/>
            <person name="Glavina del Rio T."/>
            <person name="Dalin E."/>
            <person name="Tice H."/>
            <person name="Bruce D."/>
            <person name="Goodwin L."/>
            <person name="Pitluck S."/>
            <person name="Larimer F."/>
            <person name="Land M.L."/>
            <person name="Hauser L."/>
            <person name="Muyzer G."/>
        </authorList>
    </citation>
    <scope>NUCLEOTIDE SEQUENCE [LARGE SCALE GENOMIC DNA]</scope>
    <source>
        <strain evidence="1 2">AHT 1</strain>
    </source>
</reference>